<dbReference type="AlphaFoldDB" id="A0A7U2F144"/>
<feature type="region of interest" description="Disordered" evidence="1">
    <location>
        <begin position="1"/>
        <end position="20"/>
    </location>
</feature>
<name>A0A7U2F144_PHANO</name>
<evidence type="ECO:0000313" key="3">
    <source>
        <dbReference type="Proteomes" id="UP000663193"/>
    </source>
</evidence>
<proteinExistence type="predicted"/>
<keyword evidence="3" id="KW-1185">Reference proteome</keyword>
<evidence type="ECO:0000313" key="2">
    <source>
        <dbReference type="EMBL" id="QRC96761.1"/>
    </source>
</evidence>
<organism evidence="2 3">
    <name type="scientific">Phaeosphaeria nodorum (strain SN15 / ATCC MYA-4574 / FGSC 10173)</name>
    <name type="common">Glume blotch fungus</name>
    <name type="synonym">Parastagonospora nodorum</name>
    <dbReference type="NCBI Taxonomy" id="321614"/>
    <lineage>
        <taxon>Eukaryota</taxon>
        <taxon>Fungi</taxon>
        <taxon>Dikarya</taxon>
        <taxon>Ascomycota</taxon>
        <taxon>Pezizomycotina</taxon>
        <taxon>Dothideomycetes</taxon>
        <taxon>Pleosporomycetidae</taxon>
        <taxon>Pleosporales</taxon>
        <taxon>Pleosporineae</taxon>
        <taxon>Phaeosphaeriaceae</taxon>
        <taxon>Parastagonospora</taxon>
    </lineage>
</organism>
<dbReference type="VEuPathDB" id="FungiDB:JI435_016510"/>
<dbReference type="Proteomes" id="UP000663193">
    <property type="component" value="Chromosome 6"/>
</dbReference>
<sequence>MTDQQTSDKRTAPETSSGINSLIAAANKDDRFKLLEDDRVLAGNLENPIHPIFSWFDCDGPMKQMLHLASQFLAHDSVLIFFVPLLYGRELTRNDTKPRRTYLSDPLAHASGLERQEMLAGVRLALRCLAHSIDFRFMKPEKRVYARTLTKTAKAVHTSACSTIFQQRLIAVIEITDHFLRFYHSDDGYKASSRCAQFRHDFLFASTLIHEISHAVGVMRRGNLMEPCVHVDDPDSEWGYAWEQFVFGCVINPQDRTKLGTNLLMRKVWGDATAAEEAGGKEYSDVSMSYIAQWFRQETWDIIANRGPTAIPPPPAHFKIQSSRMCGAWIVSTDCIAIKPDLVALRRAWERQRASLNTLSRETPTSSKIFWRFLDTEKLQRSNVPMPLRVPWSSGKNQGGHQKAIRTTNKSALVPEPESPSCEQTPMKGSISTSRKRKAAEEIEIIRMSKVQKL</sequence>
<protein>
    <submittedName>
        <fullName evidence="2">Uncharacterized protein</fullName>
    </submittedName>
</protein>
<evidence type="ECO:0000256" key="1">
    <source>
        <dbReference type="SAM" id="MobiDB-lite"/>
    </source>
</evidence>
<accession>A0A7U2F144</accession>
<feature type="compositionally biased region" description="Polar residues" evidence="1">
    <location>
        <begin position="394"/>
        <end position="411"/>
    </location>
</feature>
<dbReference type="OrthoDB" id="10254945at2759"/>
<feature type="region of interest" description="Disordered" evidence="1">
    <location>
        <begin position="386"/>
        <end position="439"/>
    </location>
</feature>
<reference evidence="3" key="1">
    <citation type="journal article" date="2021" name="BMC Genomics">
        <title>Chromosome-level genome assembly and manually-curated proteome of model necrotroph Parastagonospora nodorum Sn15 reveals a genome-wide trove of candidate effector homologs, and redundancy of virulence-related functions within an accessory chromosome.</title>
        <authorList>
            <person name="Bertazzoni S."/>
            <person name="Jones D.A.B."/>
            <person name="Phan H.T."/>
            <person name="Tan K.-C."/>
            <person name="Hane J.K."/>
        </authorList>
    </citation>
    <scope>NUCLEOTIDE SEQUENCE [LARGE SCALE GENOMIC DNA]</scope>
    <source>
        <strain evidence="3">SN15 / ATCC MYA-4574 / FGSC 10173)</strain>
    </source>
</reference>
<feature type="compositionally biased region" description="Basic and acidic residues" evidence="1">
    <location>
        <begin position="1"/>
        <end position="12"/>
    </location>
</feature>
<dbReference type="EMBL" id="CP069028">
    <property type="protein sequence ID" value="QRC96761.1"/>
    <property type="molecule type" value="Genomic_DNA"/>
</dbReference>
<gene>
    <name evidence="2" type="ORF">JI435_016510</name>
</gene>